<dbReference type="HOGENOM" id="CLU_864239_0_0_1"/>
<evidence type="ECO:0000313" key="2">
    <source>
        <dbReference type="EMBL" id="BAM81707.1"/>
    </source>
</evidence>
<organism evidence="2 3">
    <name type="scientific">Cyanidioschyzon merolae (strain NIES-3377 / 10D)</name>
    <name type="common">Unicellular red alga</name>
    <dbReference type="NCBI Taxonomy" id="280699"/>
    <lineage>
        <taxon>Eukaryota</taxon>
        <taxon>Rhodophyta</taxon>
        <taxon>Bangiophyceae</taxon>
        <taxon>Cyanidiales</taxon>
        <taxon>Cyanidiaceae</taxon>
        <taxon>Cyanidioschyzon</taxon>
    </lineage>
</organism>
<evidence type="ECO:0000313" key="3">
    <source>
        <dbReference type="Proteomes" id="UP000007014"/>
    </source>
</evidence>
<dbReference type="EMBL" id="AP006498">
    <property type="protein sequence ID" value="BAM81707.1"/>
    <property type="molecule type" value="Genomic_DNA"/>
</dbReference>
<evidence type="ECO:0000256" key="1">
    <source>
        <dbReference type="SAM" id="MobiDB-lite"/>
    </source>
</evidence>
<sequence length="322" mass="36957">MVTRSMLIVGTEAIMARRSAFATEISVSESVKSHSVAAKRVKRSLGKRCRDADSVDSVRPGARAPFPALTPFIVWDGVRFPHYSAEEESKTIRTRDEVVSVLQECYTGERVRASKPPPRLHDRHHHHHHHHHHPREHCSWRRARHPRDDADSICGRTGVSPGEAHNDVARTTPVLHAAWLQGYRGYPETFLRRLSVDTEKTDRLGASLVRVTTGIRLNCTAGQYTRTQTRNVVRYVMIHACRFLIRRVRYVMIHACRFLIRRVRMHAEAWTRMHACSRACSDRASILPQRPRIPIIDACAKLSPCRVRLITEHFRNFKLSGL</sequence>
<reference evidence="2 3" key="2">
    <citation type="journal article" date="2007" name="BMC Biol.">
        <title>A 100%-complete sequence reveals unusually simple genomic features in the hot-spring red alga Cyanidioschyzon merolae.</title>
        <authorList>
            <person name="Nozaki H."/>
            <person name="Takano H."/>
            <person name="Misumi O."/>
            <person name="Terasawa K."/>
            <person name="Matsuzaki M."/>
            <person name="Maruyama S."/>
            <person name="Nishida K."/>
            <person name="Yagisawa F."/>
            <person name="Yoshida Y."/>
            <person name="Fujiwara T."/>
            <person name="Takio S."/>
            <person name="Tamura K."/>
            <person name="Chung S.J."/>
            <person name="Nakamura S."/>
            <person name="Kuroiwa H."/>
            <person name="Tanaka K."/>
            <person name="Sato N."/>
            <person name="Kuroiwa T."/>
        </authorList>
    </citation>
    <scope>NUCLEOTIDE SEQUENCE [LARGE SCALE GENOMIC DNA]</scope>
    <source>
        <strain evidence="2 3">10D</strain>
    </source>
</reference>
<reference evidence="2 3" key="1">
    <citation type="journal article" date="2004" name="Nature">
        <title>Genome sequence of the ultrasmall unicellular red alga Cyanidioschyzon merolae 10D.</title>
        <authorList>
            <person name="Matsuzaki M."/>
            <person name="Misumi O."/>
            <person name="Shin-i T."/>
            <person name="Maruyama S."/>
            <person name="Takahara M."/>
            <person name="Miyagishima S."/>
            <person name="Mori T."/>
            <person name="Nishida K."/>
            <person name="Yagisawa F."/>
            <person name="Nishida K."/>
            <person name="Yoshida Y."/>
            <person name="Nishimura Y."/>
            <person name="Nakao S."/>
            <person name="Kobayashi T."/>
            <person name="Momoyama Y."/>
            <person name="Higashiyama T."/>
            <person name="Minoda A."/>
            <person name="Sano M."/>
            <person name="Nomoto H."/>
            <person name="Oishi K."/>
            <person name="Hayashi H."/>
            <person name="Ohta F."/>
            <person name="Nishizaka S."/>
            <person name="Haga S."/>
            <person name="Miura S."/>
            <person name="Morishita T."/>
            <person name="Kabeya Y."/>
            <person name="Terasawa K."/>
            <person name="Suzuki Y."/>
            <person name="Ishii Y."/>
            <person name="Asakawa S."/>
            <person name="Takano H."/>
            <person name="Ohta N."/>
            <person name="Kuroiwa H."/>
            <person name="Tanaka K."/>
            <person name="Shimizu N."/>
            <person name="Sugano S."/>
            <person name="Sato N."/>
            <person name="Nozaki H."/>
            <person name="Ogasawara N."/>
            <person name="Kohara Y."/>
            <person name="Kuroiwa T."/>
        </authorList>
    </citation>
    <scope>NUCLEOTIDE SEQUENCE [LARGE SCALE GENOMIC DNA]</scope>
    <source>
        <strain evidence="2 3">10D</strain>
    </source>
</reference>
<dbReference type="AlphaFoldDB" id="M1VFG9"/>
<dbReference type="GeneID" id="16995957"/>
<proteinExistence type="predicted"/>
<dbReference type="Proteomes" id="UP000007014">
    <property type="component" value="Chromosome 16"/>
</dbReference>
<keyword evidence="3" id="KW-1185">Reference proteome</keyword>
<dbReference type="RefSeq" id="XP_005537743.1">
    <property type="nucleotide sequence ID" value="XM_005537686.1"/>
</dbReference>
<protein>
    <submittedName>
        <fullName evidence="2">Uncharacterized protein</fullName>
    </submittedName>
</protein>
<gene>
    <name evidence="2" type="ORF">CYME_CMP044C</name>
</gene>
<dbReference type="Gramene" id="CMP044CT">
    <property type="protein sequence ID" value="CMP044CT"/>
    <property type="gene ID" value="CMP044C"/>
</dbReference>
<feature type="region of interest" description="Disordered" evidence="1">
    <location>
        <begin position="111"/>
        <end position="142"/>
    </location>
</feature>
<accession>M1VFG9</accession>
<name>M1VFG9_CYAM1</name>
<feature type="compositionally biased region" description="Basic residues" evidence="1">
    <location>
        <begin position="121"/>
        <end position="142"/>
    </location>
</feature>
<dbReference type="KEGG" id="cme:CYME_CMP044C"/>